<dbReference type="InterPro" id="IPR009100">
    <property type="entry name" value="AcylCoA_DH/oxidase_NM_dom_sf"/>
</dbReference>
<evidence type="ECO:0000313" key="5">
    <source>
        <dbReference type="Proteomes" id="UP000887561"/>
    </source>
</evidence>
<dbReference type="GO" id="GO:0071949">
    <property type="term" value="F:FAD binding"/>
    <property type="evidence" value="ECO:0007669"/>
    <property type="project" value="InterPro"/>
</dbReference>
<accession>A0A915MIC2</accession>
<organism evidence="5 6">
    <name type="scientific">Meloidogyne javanica</name>
    <name type="common">Root-knot nematode worm</name>
    <dbReference type="NCBI Taxonomy" id="6303"/>
    <lineage>
        <taxon>Eukaryota</taxon>
        <taxon>Metazoa</taxon>
        <taxon>Ecdysozoa</taxon>
        <taxon>Nematoda</taxon>
        <taxon>Chromadorea</taxon>
        <taxon>Rhabditida</taxon>
        <taxon>Tylenchina</taxon>
        <taxon>Tylenchomorpha</taxon>
        <taxon>Tylenchoidea</taxon>
        <taxon>Meloidogynidae</taxon>
        <taxon>Meloidogyninae</taxon>
        <taxon>Meloidogyne</taxon>
        <taxon>Meloidogyne incognita group</taxon>
    </lineage>
</organism>
<dbReference type="PANTHER" id="PTHR10909">
    <property type="entry name" value="ELECTRON TRANSPORT OXIDOREDUCTASE"/>
    <property type="match status" value="1"/>
</dbReference>
<reference evidence="6" key="1">
    <citation type="submission" date="2022-11" db="UniProtKB">
        <authorList>
            <consortium name="WormBaseParasite"/>
        </authorList>
    </citation>
    <scope>IDENTIFICATION</scope>
</reference>
<evidence type="ECO:0000256" key="1">
    <source>
        <dbReference type="ARBA" id="ARBA00001974"/>
    </source>
</evidence>
<dbReference type="GO" id="GO:0005504">
    <property type="term" value="F:fatty acid binding"/>
    <property type="evidence" value="ECO:0007669"/>
    <property type="project" value="TreeGrafter"/>
</dbReference>
<dbReference type="GO" id="GO:0005777">
    <property type="term" value="C:peroxisome"/>
    <property type="evidence" value="ECO:0007669"/>
    <property type="project" value="InterPro"/>
</dbReference>
<dbReference type="GO" id="GO:0003997">
    <property type="term" value="F:acyl-CoA oxidase activity"/>
    <property type="evidence" value="ECO:0007669"/>
    <property type="project" value="InterPro"/>
</dbReference>
<dbReference type="GO" id="GO:0055088">
    <property type="term" value="P:lipid homeostasis"/>
    <property type="evidence" value="ECO:0007669"/>
    <property type="project" value="TreeGrafter"/>
</dbReference>
<dbReference type="AlphaFoldDB" id="A0A915MIC2"/>
<dbReference type="WBParaSite" id="scaffold37260_cov442.g23294">
    <property type="protein sequence ID" value="scaffold37260_cov442.g23294"/>
    <property type="gene ID" value="scaffold37260_cov442.g23294"/>
</dbReference>
<evidence type="ECO:0000313" key="6">
    <source>
        <dbReference type="WBParaSite" id="scaffold37260_cov442.g23294"/>
    </source>
</evidence>
<dbReference type="Proteomes" id="UP000887561">
    <property type="component" value="Unplaced"/>
</dbReference>
<keyword evidence="5" id="KW-1185">Reference proteome</keyword>
<keyword evidence="4" id="KW-0274">FAD</keyword>
<dbReference type="PANTHER" id="PTHR10909:SF250">
    <property type="entry name" value="PEROXISOMAL ACYL-COENZYME A OXIDASE 1"/>
    <property type="match status" value="1"/>
</dbReference>
<dbReference type="GO" id="GO:0033540">
    <property type="term" value="P:fatty acid beta-oxidation using acyl-CoA oxidase"/>
    <property type="evidence" value="ECO:0007669"/>
    <property type="project" value="TreeGrafter"/>
</dbReference>
<name>A0A915MIC2_MELJA</name>
<evidence type="ECO:0000256" key="2">
    <source>
        <dbReference type="ARBA" id="ARBA00004846"/>
    </source>
</evidence>
<protein>
    <submittedName>
        <fullName evidence="6">Uncharacterized protein</fullName>
    </submittedName>
</protein>
<comment type="cofactor">
    <cofactor evidence="1">
        <name>FAD</name>
        <dbReference type="ChEBI" id="CHEBI:57692"/>
    </cofactor>
</comment>
<comment type="pathway">
    <text evidence="2">Lipid metabolism; peroxisomal fatty acid beta-oxidation.</text>
</comment>
<dbReference type="Gene3D" id="2.40.110.10">
    <property type="entry name" value="Butyryl-CoA Dehydrogenase, subunit A, domain 2"/>
    <property type="match status" value="1"/>
</dbReference>
<dbReference type="InterPro" id="IPR046373">
    <property type="entry name" value="Acyl-CoA_Oxase/DH_mid-dom_sf"/>
</dbReference>
<evidence type="ECO:0000256" key="3">
    <source>
        <dbReference type="ARBA" id="ARBA00022630"/>
    </source>
</evidence>
<dbReference type="InterPro" id="IPR012258">
    <property type="entry name" value="Acyl-CoA_oxidase"/>
</dbReference>
<proteinExistence type="predicted"/>
<keyword evidence="3" id="KW-0285">Flavoprotein</keyword>
<sequence>ITATKWWPGALGKSVNYAVVIAQLWTNGKCYGPHPFWVQLRDLETHKSLPGITLGDIGPKLGTPSNDNGFLRFENYRIPRKHMLMKHAKVLPSGEYAPPLHAKVGYTSMMYEPIL</sequence>
<evidence type="ECO:0000256" key="4">
    <source>
        <dbReference type="ARBA" id="ARBA00022827"/>
    </source>
</evidence>
<dbReference type="SUPFAM" id="SSF56645">
    <property type="entry name" value="Acyl-CoA dehydrogenase NM domain-like"/>
    <property type="match status" value="1"/>
</dbReference>